<feature type="transmembrane region" description="Helical" evidence="5">
    <location>
        <begin position="257"/>
        <end position="275"/>
    </location>
</feature>
<dbReference type="GO" id="GO:0140359">
    <property type="term" value="F:ABC-type transporter activity"/>
    <property type="evidence" value="ECO:0007669"/>
    <property type="project" value="InterPro"/>
</dbReference>
<dbReference type="PANTHER" id="PTHR43471">
    <property type="entry name" value="ABC TRANSPORTER PERMEASE"/>
    <property type="match status" value="1"/>
</dbReference>
<organism evidence="7">
    <name type="scientific">hydrocarbon metagenome</name>
    <dbReference type="NCBI Taxonomy" id="938273"/>
    <lineage>
        <taxon>unclassified sequences</taxon>
        <taxon>metagenomes</taxon>
        <taxon>ecological metagenomes</taxon>
    </lineage>
</organism>
<comment type="caution">
    <text evidence="7">The sequence shown here is derived from an EMBL/GenBank/DDBJ whole genome shotgun (WGS) entry which is preliminary data.</text>
</comment>
<sequence>MFSLDKTLTVIKRELRDKLLSKSFVIMTLLLPIFMFGILGFQTFLLTQESDEGTTIELVSESDLVLNNIQKVFQERTFIQNGYYKVSYSQKDRDQLQSFLEERRSDLLKDKLTAIIFIPHTALNNKDVEYYSKNPNNRTVFDKLRDMINNALVETYFEDKNFSQEEIQFAGMRVGFNTFRVSADKDAEEEGVGNLIASFLFTFLLYFSLIFLGTMMMRAVVEEKTSKIVEVLLSSCSSKDLMTGKILGTGITGVIQMFIWLLPVIMLITTSVFTLPADFNLKLDMGMIFYFLINYFIGLMTFLGLFASVGAIFDNDQDAQSGIWPIMMLIMIPFFIAITSQNNPDSALIKISSFVPFSSIIVMPARMTLVEVPLWQLFAAIVINIATFFGIFMLAGKIYRVGILRTGKKPSWAEVVKWFKYQY</sequence>
<feature type="transmembrane region" description="Helical" evidence="5">
    <location>
        <begin position="377"/>
        <end position="399"/>
    </location>
</feature>
<dbReference type="AlphaFoldDB" id="A0A0W8FVK5"/>
<gene>
    <name evidence="7" type="ORF">ASZ90_005334</name>
</gene>
<dbReference type="GO" id="GO:0016020">
    <property type="term" value="C:membrane"/>
    <property type="evidence" value="ECO:0007669"/>
    <property type="project" value="UniProtKB-SubCell"/>
</dbReference>
<feature type="transmembrane region" description="Helical" evidence="5">
    <location>
        <begin position="20"/>
        <end position="41"/>
    </location>
</feature>
<keyword evidence="4 5" id="KW-0472">Membrane</keyword>
<dbReference type="EMBL" id="LNQE01000810">
    <property type="protein sequence ID" value="KUG24852.1"/>
    <property type="molecule type" value="Genomic_DNA"/>
</dbReference>
<name>A0A0W8FVK5_9ZZZZ</name>
<feature type="transmembrane region" description="Helical" evidence="5">
    <location>
        <begin position="347"/>
        <end position="365"/>
    </location>
</feature>
<evidence type="ECO:0000256" key="5">
    <source>
        <dbReference type="SAM" id="Phobius"/>
    </source>
</evidence>
<dbReference type="Pfam" id="PF12698">
    <property type="entry name" value="ABC2_membrane_3"/>
    <property type="match status" value="1"/>
</dbReference>
<feature type="domain" description="ABC-2 type transporter transmembrane" evidence="6">
    <location>
        <begin position="22"/>
        <end position="395"/>
    </location>
</feature>
<keyword evidence="3 5" id="KW-1133">Transmembrane helix</keyword>
<comment type="subcellular location">
    <subcellularLocation>
        <location evidence="1">Membrane</location>
        <topology evidence="1">Multi-pass membrane protein</topology>
    </subcellularLocation>
</comment>
<keyword evidence="2 5" id="KW-0812">Transmembrane</keyword>
<dbReference type="PANTHER" id="PTHR43471:SF3">
    <property type="entry name" value="ABC TRANSPORTER PERMEASE PROTEIN NATB"/>
    <property type="match status" value="1"/>
</dbReference>
<evidence type="ECO:0000313" key="7">
    <source>
        <dbReference type="EMBL" id="KUG24852.1"/>
    </source>
</evidence>
<protein>
    <submittedName>
        <fullName evidence="7">Putative abc transporter</fullName>
    </submittedName>
</protein>
<evidence type="ECO:0000259" key="6">
    <source>
        <dbReference type="Pfam" id="PF12698"/>
    </source>
</evidence>
<feature type="transmembrane region" description="Helical" evidence="5">
    <location>
        <begin position="195"/>
        <end position="217"/>
    </location>
</feature>
<feature type="transmembrane region" description="Helical" evidence="5">
    <location>
        <begin position="322"/>
        <end position="340"/>
    </location>
</feature>
<feature type="transmembrane region" description="Helical" evidence="5">
    <location>
        <begin position="287"/>
        <end position="310"/>
    </location>
</feature>
<reference evidence="7" key="1">
    <citation type="journal article" date="2015" name="Proc. Natl. Acad. Sci. U.S.A.">
        <title>Networks of energetic and metabolic interactions define dynamics in microbial communities.</title>
        <authorList>
            <person name="Embree M."/>
            <person name="Liu J.K."/>
            <person name="Al-Bassam M.M."/>
            <person name="Zengler K."/>
        </authorList>
    </citation>
    <scope>NUCLEOTIDE SEQUENCE</scope>
</reference>
<evidence type="ECO:0000256" key="3">
    <source>
        <dbReference type="ARBA" id="ARBA00022989"/>
    </source>
</evidence>
<evidence type="ECO:0000256" key="2">
    <source>
        <dbReference type="ARBA" id="ARBA00022692"/>
    </source>
</evidence>
<evidence type="ECO:0000256" key="4">
    <source>
        <dbReference type="ARBA" id="ARBA00023136"/>
    </source>
</evidence>
<dbReference type="InterPro" id="IPR013525">
    <property type="entry name" value="ABC2_TM"/>
</dbReference>
<proteinExistence type="predicted"/>
<dbReference type="SUPFAM" id="SSF53850">
    <property type="entry name" value="Periplasmic binding protein-like II"/>
    <property type="match status" value="1"/>
</dbReference>
<accession>A0A0W8FVK5</accession>
<evidence type="ECO:0000256" key="1">
    <source>
        <dbReference type="ARBA" id="ARBA00004141"/>
    </source>
</evidence>